<evidence type="ECO:0000313" key="2">
    <source>
        <dbReference type="Proteomes" id="UP000030377"/>
    </source>
</evidence>
<reference evidence="1 2" key="1">
    <citation type="submission" date="2014-09" db="EMBL/GenBank/DDBJ databases">
        <title>Draft genome of Bradyrhizobium japonicum Is-34.</title>
        <authorList>
            <person name="Tsurumaru H."/>
            <person name="Yamakawa T."/>
            <person name="Hashimoto S."/>
            <person name="Okizaki K."/>
            <person name="Kanesaki Y."/>
            <person name="Yoshikawa H."/>
            <person name="Yajima S."/>
        </authorList>
    </citation>
    <scope>NUCLEOTIDE SEQUENCE [LARGE SCALE GENOMIC DNA]</scope>
    <source>
        <strain evidence="1 2">Is-34</strain>
    </source>
</reference>
<evidence type="ECO:0000313" key="1">
    <source>
        <dbReference type="EMBL" id="KGT73024.1"/>
    </source>
</evidence>
<evidence type="ECO:0008006" key="3">
    <source>
        <dbReference type="Google" id="ProtNLM"/>
    </source>
</evidence>
<dbReference type="Pfam" id="PF04392">
    <property type="entry name" value="ABC_sub_bind"/>
    <property type="match status" value="1"/>
</dbReference>
<dbReference type="AlphaFoldDB" id="A0A0A3XIG3"/>
<proteinExistence type="predicted"/>
<name>A0A0A3XIG3_BRAJP</name>
<sequence length="333" mass="35557">MKRRKFITVVGGMAATWPFAGHAQQSTKLHQIGVLSLGRGDKSDASLKTLDAFVPALRVLGYTEGKNVAFYRKFADGDEDKLNEYAQEFVTHRVDAIVALATPAVRAAKKATSTIPIVGIGMADPVDDELASGLARPGGNVTGTAFLGPELVSKRLQLLKEIVPGLSHVVVLWHPRAYGERTMKGMLNEIASAARSLGASLQLVPADSPADLESAFAELAKARADGLVVFPSPMLYSQYSRIVPFAEKIRLPTIYAAREGVELGGLVSYGVNLPDLSRATAIYLDRILKGATPAELPIQQPTKFELVVNLKAAKALGLAAGRDSLLTADEVIE</sequence>
<dbReference type="RefSeq" id="WP_041960922.1">
    <property type="nucleotide sequence ID" value="NZ_JRPN01000078.1"/>
</dbReference>
<dbReference type="CDD" id="cd06325">
    <property type="entry name" value="PBP1_ABC_unchar_transporter"/>
    <property type="match status" value="1"/>
</dbReference>
<protein>
    <recommendedName>
        <fullName evidence="3">ABC transporter substrate-binding protein</fullName>
    </recommendedName>
</protein>
<dbReference type="PANTHER" id="PTHR35271:SF1">
    <property type="entry name" value="ABC TRANSPORTER, SUBSTRATE-BINDING LIPOPROTEIN"/>
    <property type="match status" value="1"/>
</dbReference>
<dbReference type="EMBL" id="JRPN01000078">
    <property type="protein sequence ID" value="KGT73024.1"/>
    <property type="molecule type" value="Genomic_DNA"/>
</dbReference>
<dbReference type="Gene3D" id="3.40.50.2300">
    <property type="match status" value="2"/>
</dbReference>
<accession>A0A0A3XIG3</accession>
<gene>
    <name evidence="1" type="ORF">MA20_46930</name>
</gene>
<organism evidence="1 2">
    <name type="scientific">Bradyrhizobium japonicum</name>
    <dbReference type="NCBI Taxonomy" id="375"/>
    <lineage>
        <taxon>Bacteria</taxon>
        <taxon>Pseudomonadati</taxon>
        <taxon>Pseudomonadota</taxon>
        <taxon>Alphaproteobacteria</taxon>
        <taxon>Hyphomicrobiales</taxon>
        <taxon>Nitrobacteraceae</taxon>
        <taxon>Bradyrhizobium</taxon>
    </lineage>
</organism>
<dbReference type="InterPro" id="IPR007487">
    <property type="entry name" value="ABC_transpt-TYRBP-like"/>
</dbReference>
<dbReference type="PANTHER" id="PTHR35271">
    <property type="entry name" value="ABC TRANSPORTER, SUBSTRATE-BINDING LIPOPROTEIN-RELATED"/>
    <property type="match status" value="1"/>
</dbReference>
<dbReference type="Proteomes" id="UP000030377">
    <property type="component" value="Unassembled WGS sequence"/>
</dbReference>
<comment type="caution">
    <text evidence="1">The sequence shown here is derived from an EMBL/GenBank/DDBJ whole genome shotgun (WGS) entry which is preliminary data.</text>
</comment>